<keyword evidence="1" id="KW-1133">Transmembrane helix</keyword>
<reference evidence="3" key="1">
    <citation type="journal article" date="2014" name="Science">
        <title>Ancient hybridizations among the ancestral genomes of bread wheat.</title>
        <authorList>
            <consortium name="International Wheat Genome Sequencing Consortium,"/>
            <person name="Marcussen T."/>
            <person name="Sandve S.R."/>
            <person name="Heier L."/>
            <person name="Spannagl M."/>
            <person name="Pfeifer M."/>
            <person name="Jakobsen K.S."/>
            <person name="Wulff B.B."/>
            <person name="Steuernagel B."/>
            <person name="Mayer K.F."/>
            <person name="Olsen O.A."/>
        </authorList>
    </citation>
    <scope>NUCLEOTIDE SEQUENCE [LARGE SCALE GENOMIC DNA]</scope>
    <source>
        <strain evidence="3">cv. AL8/78</strain>
    </source>
</reference>
<name>A0A453PCL9_AEGTS</name>
<dbReference type="AlphaFoldDB" id="A0A453PCL9"/>
<proteinExistence type="predicted"/>
<protein>
    <submittedName>
        <fullName evidence="2">Uncharacterized protein</fullName>
    </submittedName>
</protein>
<keyword evidence="3" id="KW-1185">Reference proteome</keyword>
<reference evidence="2" key="4">
    <citation type="submission" date="2019-03" db="UniProtKB">
        <authorList>
            <consortium name="EnsemblPlants"/>
        </authorList>
    </citation>
    <scope>IDENTIFICATION</scope>
</reference>
<evidence type="ECO:0000313" key="3">
    <source>
        <dbReference type="Proteomes" id="UP000015105"/>
    </source>
</evidence>
<evidence type="ECO:0000313" key="2">
    <source>
        <dbReference type="EnsemblPlants" id="AET6Gv20687300.7"/>
    </source>
</evidence>
<organism evidence="2 3">
    <name type="scientific">Aegilops tauschii subsp. strangulata</name>
    <name type="common">Goatgrass</name>
    <dbReference type="NCBI Taxonomy" id="200361"/>
    <lineage>
        <taxon>Eukaryota</taxon>
        <taxon>Viridiplantae</taxon>
        <taxon>Streptophyta</taxon>
        <taxon>Embryophyta</taxon>
        <taxon>Tracheophyta</taxon>
        <taxon>Spermatophyta</taxon>
        <taxon>Magnoliopsida</taxon>
        <taxon>Liliopsida</taxon>
        <taxon>Poales</taxon>
        <taxon>Poaceae</taxon>
        <taxon>BOP clade</taxon>
        <taxon>Pooideae</taxon>
        <taxon>Triticodae</taxon>
        <taxon>Triticeae</taxon>
        <taxon>Triticinae</taxon>
        <taxon>Aegilops</taxon>
    </lineage>
</organism>
<reference evidence="2" key="3">
    <citation type="journal article" date="2017" name="Nature">
        <title>Genome sequence of the progenitor of the wheat D genome Aegilops tauschii.</title>
        <authorList>
            <person name="Luo M.C."/>
            <person name="Gu Y.Q."/>
            <person name="Puiu D."/>
            <person name="Wang H."/>
            <person name="Twardziok S.O."/>
            <person name="Deal K.R."/>
            <person name="Huo N."/>
            <person name="Zhu T."/>
            <person name="Wang L."/>
            <person name="Wang Y."/>
            <person name="McGuire P.E."/>
            <person name="Liu S."/>
            <person name="Long H."/>
            <person name="Ramasamy R.K."/>
            <person name="Rodriguez J.C."/>
            <person name="Van S.L."/>
            <person name="Yuan L."/>
            <person name="Wang Z."/>
            <person name="Xia Z."/>
            <person name="Xiao L."/>
            <person name="Anderson O.D."/>
            <person name="Ouyang S."/>
            <person name="Liang Y."/>
            <person name="Zimin A.V."/>
            <person name="Pertea G."/>
            <person name="Qi P."/>
            <person name="Bennetzen J.L."/>
            <person name="Dai X."/>
            <person name="Dawson M.W."/>
            <person name="Muller H.G."/>
            <person name="Kugler K."/>
            <person name="Rivarola-Duarte L."/>
            <person name="Spannagl M."/>
            <person name="Mayer K.F.X."/>
            <person name="Lu F.H."/>
            <person name="Bevan M.W."/>
            <person name="Leroy P."/>
            <person name="Li P."/>
            <person name="You F.M."/>
            <person name="Sun Q."/>
            <person name="Liu Z."/>
            <person name="Lyons E."/>
            <person name="Wicker T."/>
            <person name="Salzberg S.L."/>
            <person name="Devos K.M."/>
            <person name="Dvorak J."/>
        </authorList>
    </citation>
    <scope>NUCLEOTIDE SEQUENCE [LARGE SCALE GENOMIC DNA]</scope>
    <source>
        <strain evidence="2">cv. AL8/78</strain>
    </source>
</reference>
<keyword evidence="1" id="KW-0812">Transmembrane</keyword>
<dbReference type="Proteomes" id="UP000015105">
    <property type="component" value="Chromosome 6D"/>
</dbReference>
<feature type="transmembrane region" description="Helical" evidence="1">
    <location>
        <begin position="12"/>
        <end position="36"/>
    </location>
</feature>
<reference evidence="3" key="2">
    <citation type="journal article" date="2017" name="Nat. Plants">
        <title>The Aegilops tauschii genome reveals multiple impacts of transposons.</title>
        <authorList>
            <person name="Zhao G."/>
            <person name="Zou C."/>
            <person name="Li K."/>
            <person name="Wang K."/>
            <person name="Li T."/>
            <person name="Gao L."/>
            <person name="Zhang X."/>
            <person name="Wang H."/>
            <person name="Yang Z."/>
            <person name="Liu X."/>
            <person name="Jiang W."/>
            <person name="Mao L."/>
            <person name="Kong X."/>
            <person name="Jiao Y."/>
            <person name="Jia J."/>
        </authorList>
    </citation>
    <scope>NUCLEOTIDE SEQUENCE [LARGE SCALE GENOMIC DNA]</scope>
    <source>
        <strain evidence="3">cv. AL8/78</strain>
    </source>
</reference>
<sequence>MRSEFRQPVRLHGLALLIFIYGFPCSFLLCCDWYRWFSLYQARVVTT</sequence>
<dbReference type="Gramene" id="AET6Gv20687300.7">
    <property type="protein sequence ID" value="AET6Gv20687300.7"/>
    <property type="gene ID" value="AET6Gv20687300"/>
</dbReference>
<keyword evidence="1" id="KW-0472">Membrane</keyword>
<evidence type="ECO:0000256" key="1">
    <source>
        <dbReference type="SAM" id="Phobius"/>
    </source>
</evidence>
<dbReference type="EnsemblPlants" id="AET6Gv20687300.7">
    <property type="protein sequence ID" value="AET6Gv20687300.7"/>
    <property type="gene ID" value="AET6Gv20687300"/>
</dbReference>
<accession>A0A453PCL9</accession>
<reference evidence="2" key="5">
    <citation type="journal article" date="2021" name="G3 (Bethesda)">
        <title>Aegilops tauschii genome assembly Aet v5.0 features greater sequence contiguity and improved annotation.</title>
        <authorList>
            <person name="Wang L."/>
            <person name="Zhu T."/>
            <person name="Rodriguez J.C."/>
            <person name="Deal K.R."/>
            <person name="Dubcovsky J."/>
            <person name="McGuire P.E."/>
            <person name="Lux T."/>
            <person name="Spannagl M."/>
            <person name="Mayer K.F.X."/>
            <person name="Baldrich P."/>
            <person name="Meyers B.C."/>
            <person name="Huo N."/>
            <person name="Gu Y.Q."/>
            <person name="Zhou H."/>
            <person name="Devos K.M."/>
            <person name="Bennetzen J.L."/>
            <person name="Unver T."/>
            <person name="Budak H."/>
            <person name="Gulick P.J."/>
            <person name="Galiba G."/>
            <person name="Kalapos B."/>
            <person name="Nelson D.R."/>
            <person name="Li P."/>
            <person name="You F.M."/>
            <person name="Luo M.C."/>
            <person name="Dvorak J."/>
        </authorList>
    </citation>
    <scope>NUCLEOTIDE SEQUENCE [LARGE SCALE GENOMIC DNA]</scope>
    <source>
        <strain evidence="2">cv. AL8/78</strain>
    </source>
</reference>